<dbReference type="EMBL" id="KZ107838">
    <property type="protein sequence ID" value="OSS53479.1"/>
    <property type="molecule type" value="Genomic_DNA"/>
</dbReference>
<dbReference type="InParanoid" id="A0A1Y2MCI5"/>
<organism evidence="2 3">
    <name type="scientific">Epicoccum nigrum</name>
    <name type="common">Soil fungus</name>
    <name type="synonym">Epicoccum purpurascens</name>
    <dbReference type="NCBI Taxonomy" id="105696"/>
    <lineage>
        <taxon>Eukaryota</taxon>
        <taxon>Fungi</taxon>
        <taxon>Dikarya</taxon>
        <taxon>Ascomycota</taxon>
        <taxon>Pezizomycotina</taxon>
        <taxon>Dothideomycetes</taxon>
        <taxon>Pleosporomycetidae</taxon>
        <taxon>Pleosporales</taxon>
        <taxon>Pleosporineae</taxon>
        <taxon>Didymellaceae</taxon>
        <taxon>Epicoccum</taxon>
    </lineage>
</organism>
<evidence type="ECO:0000313" key="2">
    <source>
        <dbReference type="EMBL" id="OSS53479.1"/>
    </source>
</evidence>
<evidence type="ECO:0000256" key="1">
    <source>
        <dbReference type="SAM" id="MobiDB-lite"/>
    </source>
</evidence>
<feature type="region of interest" description="Disordered" evidence="1">
    <location>
        <begin position="1"/>
        <end position="59"/>
    </location>
</feature>
<accession>A0A1Y2MCI5</accession>
<dbReference type="AlphaFoldDB" id="A0A1Y2MCI5"/>
<dbReference type="Proteomes" id="UP000193240">
    <property type="component" value="Unassembled WGS sequence"/>
</dbReference>
<dbReference type="InterPro" id="IPR036910">
    <property type="entry name" value="HMG_box_dom_sf"/>
</dbReference>
<proteinExistence type="predicted"/>
<sequence>MPPAVVTSASGSPGSASPSAASSAGASDATLKRTDAGVKKPAQKKKSKTNGSRHNQKAKLALQKMHAFFKAHRGDDEYKDMSFAEQQKALGALWKASPENPKNSNT</sequence>
<dbReference type="SUPFAM" id="SSF47095">
    <property type="entry name" value="HMG-box"/>
    <property type="match status" value="1"/>
</dbReference>
<name>A0A1Y2MCI5_EPING</name>
<protein>
    <submittedName>
        <fullName evidence="2">Uncharacterized protein</fullName>
    </submittedName>
</protein>
<evidence type="ECO:0000313" key="3">
    <source>
        <dbReference type="Proteomes" id="UP000193240"/>
    </source>
</evidence>
<gene>
    <name evidence="2" type="ORF">B5807_00362</name>
</gene>
<feature type="compositionally biased region" description="Low complexity" evidence="1">
    <location>
        <begin position="8"/>
        <end position="27"/>
    </location>
</feature>
<reference evidence="2 3" key="1">
    <citation type="journal article" date="2017" name="Genome Announc.">
        <title>Genome sequence of the saprophytic ascomycete Epicoccum nigrum ICMP 19927 strain isolated from New Zealand.</title>
        <authorList>
            <person name="Fokin M."/>
            <person name="Fleetwood D."/>
            <person name="Weir B.S."/>
            <person name="Villas-Boas S.G."/>
        </authorList>
    </citation>
    <scope>NUCLEOTIDE SEQUENCE [LARGE SCALE GENOMIC DNA]</scope>
    <source>
        <strain evidence="2 3">ICMP 19927</strain>
    </source>
</reference>
<keyword evidence="3" id="KW-1185">Reference proteome</keyword>